<dbReference type="PANTHER" id="PTHR31415:SF166">
    <property type="entry name" value="LATE EMBRYOGENESIS ABUNDANT (LEA) HYDROXYPROLINE-RICH GLYCOPROTEIN FAMILY"/>
    <property type="match status" value="1"/>
</dbReference>
<keyword evidence="3 5" id="KW-1133">Transmembrane helix</keyword>
<feature type="domain" description="Late embryogenesis abundant protein LEA-2 subgroup" evidence="6">
    <location>
        <begin position="76"/>
        <end position="177"/>
    </location>
</feature>
<dbReference type="Pfam" id="PF03168">
    <property type="entry name" value="LEA_2"/>
    <property type="match status" value="1"/>
</dbReference>
<organism evidence="7 8">
    <name type="scientific">Stephania japonica</name>
    <dbReference type="NCBI Taxonomy" id="461633"/>
    <lineage>
        <taxon>Eukaryota</taxon>
        <taxon>Viridiplantae</taxon>
        <taxon>Streptophyta</taxon>
        <taxon>Embryophyta</taxon>
        <taxon>Tracheophyta</taxon>
        <taxon>Spermatophyta</taxon>
        <taxon>Magnoliopsida</taxon>
        <taxon>Ranunculales</taxon>
        <taxon>Menispermaceae</taxon>
        <taxon>Menispermoideae</taxon>
        <taxon>Cissampelideae</taxon>
        <taxon>Stephania</taxon>
    </lineage>
</organism>
<name>A0AAP0IW61_9MAGN</name>
<comment type="subcellular location">
    <subcellularLocation>
        <location evidence="1">Membrane</location>
        <topology evidence="1">Single-pass membrane protein</topology>
    </subcellularLocation>
</comment>
<dbReference type="InterPro" id="IPR044839">
    <property type="entry name" value="NDR1-like"/>
</dbReference>
<feature type="transmembrane region" description="Helical" evidence="5">
    <location>
        <begin position="21"/>
        <end position="43"/>
    </location>
</feature>
<accession>A0AAP0IW61</accession>
<evidence type="ECO:0000256" key="4">
    <source>
        <dbReference type="ARBA" id="ARBA00023136"/>
    </source>
</evidence>
<evidence type="ECO:0000256" key="5">
    <source>
        <dbReference type="SAM" id="Phobius"/>
    </source>
</evidence>
<dbReference type="EMBL" id="JBBNAE010000005">
    <property type="protein sequence ID" value="KAK9122879.1"/>
    <property type="molecule type" value="Genomic_DNA"/>
</dbReference>
<comment type="caution">
    <text evidence="7">The sequence shown here is derived from an EMBL/GenBank/DDBJ whole genome shotgun (WGS) entry which is preliminary data.</text>
</comment>
<dbReference type="Proteomes" id="UP001417504">
    <property type="component" value="Unassembled WGS sequence"/>
</dbReference>
<evidence type="ECO:0000313" key="7">
    <source>
        <dbReference type="EMBL" id="KAK9122879.1"/>
    </source>
</evidence>
<dbReference type="InterPro" id="IPR004864">
    <property type="entry name" value="LEA_2"/>
</dbReference>
<dbReference type="PANTHER" id="PTHR31415">
    <property type="entry name" value="OS05G0367900 PROTEIN"/>
    <property type="match status" value="1"/>
</dbReference>
<sequence length="214" mass="24123">MSAKGDCGHHKDKRRRFLRRLFGTFLFILFILLLTIFIIWLVLRPTKPRFTLQDATVYQFNMSTSPNLITSSLQVTVSSRNPNDRIGVYYDRLDIFAVYRNQQITLPTSILPAYQGHKDTIVWSPFLMGTAVPVAPFLGEALGQDLAAGVVMVNIKMDGRVRWKVGAWVSGKYHLYVNCPAFLTFGVNKFPQGLNVAPAVAVKLQLDRSCNVDV</sequence>
<evidence type="ECO:0000259" key="6">
    <source>
        <dbReference type="Pfam" id="PF03168"/>
    </source>
</evidence>
<evidence type="ECO:0000256" key="3">
    <source>
        <dbReference type="ARBA" id="ARBA00022989"/>
    </source>
</evidence>
<reference evidence="7 8" key="1">
    <citation type="submission" date="2024-01" db="EMBL/GenBank/DDBJ databases">
        <title>Genome assemblies of Stephania.</title>
        <authorList>
            <person name="Yang L."/>
        </authorList>
    </citation>
    <scope>NUCLEOTIDE SEQUENCE [LARGE SCALE GENOMIC DNA]</scope>
    <source>
        <strain evidence="7">QJT</strain>
        <tissue evidence="7">Leaf</tissue>
    </source>
</reference>
<protein>
    <recommendedName>
        <fullName evidence="6">Late embryogenesis abundant protein LEA-2 subgroup domain-containing protein</fullName>
    </recommendedName>
</protein>
<keyword evidence="4 5" id="KW-0472">Membrane</keyword>
<evidence type="ECO:0000313" key="8">
    <source>
        <dbReference type="Proteomes" id="UP001417504"/>
    </source>
</evidence>
<dbReference type="GO" id="GO:0009506">
    <property type="term" value="C:plasmodesma"/>
    <property type="evidence" value="ECO:0007669"/>
    <property type="project" value="TreeGrafter"/>
</dbReference>
<proteinExistence type="predicted"/>
<evidence type="ECO:0000256" key="1">
    <source>
        <dbReference type="ARBA" id="ARBA00004167"/>
    </source>
</evidence>
<keyword evidence="2 5" id="KW-0812">Transmembrane</keyword>
<dbReference type="GO" id="GO:0005886">
    <property type="term" value="C:plasma membrane"/>
    <property type="evidence" value="ECO:0007669"/>
    <property type="project" value="TreeGrafter"/>
</dbReference>
<dbReference type="AlphaFoldDB" id="A0AAP0IW61"/>
<dbReference type="GO" id="GO:0098542">
    <property type="term" value="P:defense response to other organism"/>
    <property type="evidence" value="ECO:0007669"/>
    <property type="project" value="InterPro"/>
</dbReference>
<gene>
    <name evidence="7" type="ORF">Sjap_012481</name>
</gene>
<keyword evidence="8" id="KW-1185">Reference proteome</keyword>
<evidence type="ECO:0000256" key="2">
    <source>
        <dbReference type="ARBA" id="ARBA00022692"/>
    </source>
</evidence>